<evidence type="ECO:0000256" key="1">
    <source>
        <dbReference type="ARBA" id="ARBA00022723"/>
    </source>
</evidence>
<name>A0A2S2PUD4_SCHGA</name>
<organism evidence="5">
    <name type="scientific">Schizaphis graminum</name>
    <name type="common">Green bug aphid</name>
    <dbReference type="NCBI Taxonomy" id="13262"/>
    <lineage>
        <taxon>Eukaryota</taxon>
        <taxon>Metazoa</taxon>
        <taxon>Ecdysozoa</taxon>
        <taxon>Arthropoda</taxon>
        <taxon>Hexapoda</taxon>
        <taxon>Insecta</taxon>
        <taxon>Pterygota</taxon>
        <taxon>Neoptera</taxon>
        <taxon>Paraneoptera</taxon>
        <taxon>Hemiptera</taxon>
        <taxon>Sternorrhyncha</taxon>
        <taxon>Aphidomorpha</taxon>
        <taxon>Aphidoidea</taxon>
        <taxon>Aphididae</taxon>
        <taxon>Aphidini</taxon>
        <taxon>Schizaphis</taxon>
    </lineage>
</organism>
<dbReference type="AlphaFoldDB" id="A0A2S2PUD4"/>
<dbReference type="GO" id="GO:0008270">
    <property type="term" value="F:zinc ion binding"/>
    <property type="evidence" value="ECO:0007669"/>
    <property type="project" value="UniProtKB-KW"/>
</dbReference>
<evidence type="ECO:0000259" key="4">
    <source>
        <dbReference type="Pfam" id="PF04500"/>
    </source>
</evidence>
<keyword evidence="2" id="KW-0863">Zinc-finger</keyword>
<dbReference type="InterPro" id="IPR007588">
    <property type="entry name" value="Znf_FLYWCH"/>
</dbReference>
<accession>A0A2S2PUD4</accession>
<dbReference type="Gene3D" id="2.20.25.240">
    <property type="match status" value="1"/>
</dbReference>
<proteinExistence type="predicted"/>
<gene>
    <name evidence="5" type="ORF">g.29922</name>
</gene>
<evidence type="ECO:0000256" key="3">
    <source>
        <dbReference type="ARBA" id="ARBA00022833"/>
    </source>
</evidence>
<feature type="domain" description="FLYWCH-type" evidence="4">
    <location>
        <begin position="55"/>
        <end position="114"/>
    </location>
</feature>
<reference evidence="5" key="1">
    <citation type="submission" date="2018-04" db="EMBL/GenBank/DDBJ databases">
        <title>Transcriptome of Schizaphis graminum biotype I.</title>
        <authorList>
            <person name="Scully E.D."/>
            <person name="Geib S.M."/>
            <person name="Palmer N.A."/>
            <person name="Koch K."/>
            <person name="Bradshaw J."/>
            <person name="Heng-Moss T."/>
            <person name="Sarath G."/>
        </authorList>
    </citation>
    <scope>NUCLEOTIDE SEQUENCE</scope>
</reference>
<evidence type="ECO:0000313" key="5">
    <source>
        <dbReference type="EMBL" id="MBY32456.1"/>
    </source>
</evidence>
<protein>
    <recommendedName>
        <fullName evidence="4">FLYWCH-type domain-containing protein</fullName>
    </recommendedName>
</protein>
<keyword evidence="3" id="KW-0862">Zinc</keyword>
<dbReference type="EMBL" id="GGMR01019837">
    <property type="protein sequence ID" value="MBY32456.1"/>
    <property type="molecule type" value="Transcribed_RNA"/>
</dbReference>
<sequence length="114" mass="13596">MCIHINFRLTYLNFILTTADNVILRFRETNAFDKIFLKTHFSTFVDFKMNTLSELTSERGNILLCLNNFKYYKQTILKSGEEKWRCENKKCSAVLKTINSKENRLITFQRTEHT</sequence>
<keyword evidence="1" id="KW-0479">Metal-binding</keyword>
<evidence type="ECO:0000256" key="2">
    <source>
        <dbReference type="ARBA" id="ARBA00022771"/>
    </source>
</evidence>
<dbReference type="Pfam" id="PF04500">
    <property type="entry name" value="FLYWCH"/>
    <property type="match status" value="1"/>
</dbReference>